<feature type="domain" description="ABC transporter" evidence="4">
    <location>
        <begin position="2"/>
        <end position="253"/>
    </location>
</feature>
<evidence type="ECO:0000256" key="1">
    <source>
        <dbReference type="ARBA" id="ARBA00022448"/>
    </source>
</evidence>
<evidence type="ECO:0000259" key="4">
    <source>
        <dbReference type="PROSITE" id="PS50893"/>
    </source>
</evidence>
<dbReference type="InterPro" id="IPR050319">
    <property type="entry name" value="ABC_transp_ATP-bind"/>
</dbReference>
<gene>
    <name evidence="5" type="ORF">METZ01_LOCUS85731</name>
</gene>
<dbReference type="Pfam" id="PF00005">
    <property type="entry name" value="ABC_tran"/>
    <property type="match status" value="2"/>
</dbReference>
<keyword evidence="3" id="KW-0067">ATP-binding</keyword>
<dbReference type="FunFam" id="3.40.50.300:FF:000016">
    <property type="entry name" value="Oligopeptide ABC transporter ATP-binding component"/>
    <property type="match status" value="1"/>
</dbReference>
<name>A0A381UZR6_9ZZZZ</name>
<accession>A0A381UZR6</accession>
<dbReference type="InterPro" id="IPR017871">
    <property type="entry name" value="ABC_transporter-like_CS"/>
</dbReference>
<dbReference type="AlphaFoldDB" id="A0A381UZR6"/>
<dbReference type="EMBL" id="UINC01007357">
    <property type="protein sequence ID" value="SVA32877.1"/>
    <property type="molecule type" value="Genomic_DNA"/>
</dbReference>
<dbReference type="CDD" id="cd03257">
    <property type="entry name" value="ABC_NikE_OppD_transporters"/>
    <property type="match status" value="2"/>
</dbReference>
<sequence length="471" mass="51760">VLSINDLSVTFSTPQGDLEAVRHISLEVGRGETVALVGESGSGKSVTALSVLGLLPYPRARHPSGSIQFHDKELLGAGDVALRQVRGNRISMIFQEPMLALNPLHTVLKQVTETLTLHKGMTPKQARNRTLELLQLVRMQEPEQKLLAYPHQLSGGQRQRVMIAMALANEPDLLIADEPTTAVDVTIQAQILSLLAELQQQLSMSILLITHDLDVVQKTSNRSYVMQSGTIVEHGETKQLFLAPTNSYTRQLIESEPSGAPNPVEPSASTVLRGEQLRVWFPVQKGVLRRTVDQIKAVDDVTLTIRAGQTIGIVGESGSGKTTLALALARLVSSRGAIVFDNASIQGLKSRELKPLRRNLQFVFQDPYGSLSPRLSVGQIIEEGLVAHGIGTEEERTQLLIDALTEVGLDPESRHRYPHEFSGGQRQRIALARAMILKPRLIILDEPTSALDRTVQAQIIDLLRQLQRQKN</sequence>
<feature type="non-terminal residue" evidence="5">
    <location>
        <position position="1"/>
    </location>
</feature>
<evidence type="ECO:0000256" key="3">
    <source>
        <dbReference type="ARBA" id="ARBA00022840"/>
    </source>
</evidence>
<dbReference type="SUPFAM" id="SSF52540">
    <property type="entry name" value="P-loop containing nucleoside triphosphate hydrolases"/>
    <property type="match status" value="2"/>
</dbReference>
<feature type="domain" description="ABC transporter" evidence="4">
    <location>
        <begin position="283"/>
        <end position="471"/>
    </location>
</feature>
<dbReference type="Gene3D" id="3.40.50.300">
    <property type="entry name" value="P-loop containing nucleotide triphosphate hydrolases"/>
    <property type="match status" value="2"/>
</dbReference>
<organism evidence="5">
    <name type="scientific">marine metagenome</name>
    <dbReference type="NCBI Taxonomy" id="408172"/>
    <lineage>
        <taxon>unclassified sequences</taxon>
        <taxon>metagenomes</taxon>
        <taxon>ecological metagenomes</taxon>
    </lineage>
</organism>
<dbReference type="PANTHER" id="PTHR43776">
    <property type="entry name" value="TRANSPORT ATP-BINDING PROTEIN"/>
    <property type="match status" value="1"/>
</dbReference>
<dbReference type="SMART" id="SM00382">
    <property type="entry name" value="AAA"/>
    <property type="match status" value="2"/>
</dbReference>
<dbReference type="PROSITE" id="PS00211">
    <property type="entry name" value="ABC_TRANSPORTER_1"/>
    <property type="match status" value="2"/>
</dbReference>
<evidence type="ECO:0000256" key="2">
    <source>
        <dbReference type="ARBA" id="ARBA00022741"/>
    </source>
</evidence>
<dbReference type="GO" id="GO:0005524">
    <property type="term" value="F:ATP binding"/>
    <property type="evidence" value="ECO:0007669"/>
    <property type="project" value="UniProtKB-KW"/>
</dbReference>
<dbReference type="InterPro" id="IPR003593">
    <property type="entry name" value="AAA+_ATPase"/>
</dbReference>
<keyword evidence="1" id="KW-0813">Transport</keyword>
<dbReference type="InterPro" id="IPR027417">
    <property type="entry name" value="P-loop_NTPase"/>
</dbReference>
<dbReference type="InterPro" id="IPR003439">
    <property type="entry name" value="ABC_transporter-like_ATP-bd"/>
</dbReference>
<keyword evidence="2" id="KW-0547">Nucleotide-binding</keyword>
<dbReference type="PROSITE" id="PS50893">
    <property type="entry name" value="ABC_TRANSPORTER_2"/>
    <property type="match status" value="2"/>
</dbReference>
<dbReference type="GO" id="GO:0016887">
    <property type="term" value="F:ATP hydrolysis activity"/>
    <property type="evidence" value="ECO:0007669"/>
    <property type="project" value="InterPro"/>
</dbReference>
<dbReference type="GO" id="GO:0055085">
    <property type="term" value="P:transmembrane transport"/>
    <property type="evidence" value="ECO:0007669"/>
    <property type="project" value="UniProtKB-ARBA"/>
</dbReference>
<evidence type="ECO:0000313" key="5">
    <source>
        <dbReference type="EMBL" id="SVA32877.1"/>
    </source>
</evidence>
<reference evidence="5" key="1">
    <citation type="submission" date="2018-05" db="EMBL/GenBank/DDBJ databases">
        <authorList>
            <person name="Lanie J.A."/>
            <person name="Ng W.-L."/>
            <person name="Kazmierczak K.M."/>
            <person name="Andrzejewski T.M."/>
            <person name="Davidsen T.M."/>
            <person name="Wayne K.J."/>
            <person name="Tettelin H."/>
            <person name="Glass J.I."/>
            <person name="Rusch D."/>
            <person name="Podicherti R."/>
            <person name="Tsui H.-C.T."/>
            <person name="Winkler M.E."/>
        </authorList>
    </citation>
    <scope>NUCLEOTIDE SEQUENCE</scope>
</reference>
<protein>
    <recommendedName>
        <fullName evidence="4">ABC transporter domain-containing protein</fullName>
    </recommendedName>
</protein>
<proteinExistence type="predicted"/>
<feature type="non-terminal residue" evidence="5">
    <location>
        <position position="471"/>
    </location>
</feature>